<proteinExistence type="predicted"/>
<evidence type="ECO:0000313" key="2">
    <source>
        <dbReference type="EMBL" id="KTC86611.1"/>
    </source>
</evidence>
<dbReference type="AlphaFoldDB" id="A0A0W0STK4"/>
<dbReference type="OrthoDB" id="5653907at2"/>
<sequence length="149" mass="16960">MGISTICCKLFENMIESYKNSSDESRTQICSKLLAIRKEIKANPEIYSDESLIARLSSSAVILQSNNPQFLDCLKTFLITYEKKVHSLDILAEYQDSTDKEDFSHEDREQSVKETSTSTTSPFFRELEAAIKARAARMDPNRSNSSFQI</sequence>
<dbReference type="RefSeq" id="WP_058440649.1">
    <property type="nucleotide sequence ID" value="NZ_CAAAHU010000007.1"/>
</dbReference>
<dbReference type="PATRIC" id="fig|29422.6.peg.581"/>
<keyword evidence="3" id="KW-1185">Reference proteome</keyword>
<protein>
    <submittedName>
        <fullName evidence="2">Uncharacterized protein</fullName>
    </submittedName>
</protein>
<feature type="compositionally biased region" description="Polar residues" evidence="1">
    <location>
        <begin position="113"/>
        <end position="122"/>
    </location>
</feature>
<feature type="region of interest" description="Disordered" evidence="1">
    <location>
        <begin position="97"/>
        <end position="124"/>
    </location>
</feature>
<accession>A0A0W0STK4</accession>
<gene>
    <name evidence="2" type="ORF">Lbru_0552</name>
</gene>
<comment type="caution">
    <text evidence="2">The sequence shown here is derived from an EMBL/GenBank/DDBJ whole genome shotgun (WGS) entry which is preliminary data.</text>
</comment>
<dbReference type="Proteomes" id="UP000054742">
    <property type="component" value="Unassembled WGS sequence"/>
</dbReference>
<dbReference type="EMBL" id="LNXV01000004">
    <property type="protein sequence ID" value="KTC86611.1"/>
    <property type="molecule type" value="Genomic_DNA"/>
</dbReference>
<evidence type="ECO:0000256" key="1">
    <source>
        <dbReference type="SAM" id="MobiDB-lite"/>
    </source>
</evidence>
<organism evidence="2 3">
    <name type="scientific">Legionella brunensis</name>
    <dbReference type="NCBI Taxonomy" id="29422"/>
    <lineage>
        <taxon>Bacteria</taxon>
        <taxon>Pseudomonadati</taxon>
        <taxon>Pseudomonadota</taxon>
        <taxon>Gammaproteobacteria</taxon>
        <taxon>Legionellales</taxon>
        <taxon>Legionellaceae</taxon>
        <taxon>Legionella</taxon>
    </lineage>
</organism>
<dbReference type="STRING" id="29422.Lbru_0552"/>
<evidence type="ECO:0000313" key="3">
    <source>
        <dbReference type="Proteomes" id="UP000054742"/>
    </source>
</evidence>
<name>A0A0W0STK4_9GAMM</name>
<reference evidence="2 3" key="1">
    <citation type="submission" date="2015-11" db="EMBL/GenBank/DDBJ databases">
        <title>Genomic analysis of 38 Legionella species identifies large and diverse effector repertoires.</title>
        <authorList>
            <person name="Burstein D."/>
            <person name="Amaro F."/>
            <person name="Zusman T."/>
            <person name="Lifshitz Z."/>
            <person name="Cohen O."/>
            <person name="Gilbert J.A."/>
            <person name="Pupko T."/>
            <person name="Shuman H.A."/>
            <person name="Segal G."/>
        </authorList>
    </citation>
    <scope>NUCLEOTIDE SEQUENCE [LARGE SCALE GENOMIC DNA]</scope>
    <source>
        <strain evidence="2 3">ATCC 43878</strain>
    </source>
</reference>
<feature type="compositionally biased region" description="Basic and acidic residues" evidence="1">
    <location>
        <begin position="97"/>
        <end position="112"/>
    </location>
</feature>